<dbReference type="EMBL" id="MK605242">
    <property type="protein sequence ID" value="QBQ73177.1"/>
    <property type="molecule type" value="Genomic_DNA"/>
</dbReference>
<organism evidence="1 2">
    <name type="scientific">Nodularia phage vB_NspS-kac65v151</name>
    <dbReference type="NCBI Taxonomy" id="2557579"/>
    <lineage>
        <taxon>Viruses</taxon>
        <taxon>Duplodnaviria</taxon>
        <taxon>Heunggongvirae</taxon>
        <taxon>Uroviricota</taxon>
        <taxon>Caudoviricetes</taxon>
        <taxon>Ravarandavirus</taxon>
        <taxon>Ravarandavirus kac65v151</taxon>
    </lineage>
</organism>
<evidence type="ECO:0000313" key="2">
    <source>
        <dbReference type="Proteomes" id="UP000305794"/>
    </source>
</evidence>
<accession>A0A482MGX9</accession>
<protein>
    <submittedName>
        <fullName evidence="1">Uncharacterized protein</fullName>
    </submittedName>
</protein>
<keyword evidence="2" id="KW-1185">Reference proteome</keyword>
<evidence type="ECO:0000313" key="1">
    <source>
        <dbReference type="EMBL" id="QBQ73177.1"/>
    </source>
</evidence>
<gene>
    <name evidence="1" type="ORF">kac65v151_gp147</name>
</gene>
<name>A0A482MGX9_9CAUD</name>
<proteinExistence type="predicted"/>
<reference evidence="1 2" key="1">
    <citation type="submission" date="2019-03" db="EMBL/GenBank/DDBJ databases">
        <title>Diversity and diversification of Nodularia spumigena cyanophages in the Baltic Sea.</title>
        <authorList>
            <person name="Sulcius S."/>
            <person name="Holmfeldt K."/>
            <person name="Simoliunas E."/>
        </authorList>
    </citation>
    <scope>NUCLEOTIDE SEQUENCE [LARGE SCALE GENOMIC DNA]</scope>
</reference>
<sequence>MNPKAIIYNPELKTHLDKGVADGVFSPDTNISLAAIIAVTFYTRDRLSNHWINFTPFLQSFSLRVFLNDCREHIDRELTTSEAFMAYDLHREMIDHYIN</sequence>
<dbReference type="Proteomes" id="UP000305794">
    <property type="component" value="Segment"/>
</dbReference>